<dbReference type="GeneID" id="112692248"/>
<dbReference type="RefSeq" id="XP_025422645.1">
    <property type="nucleotide sequence ID" value="XM_025566860.1"/>
</dbReference>
<reference evidence="2" key="1">
    <citation type="submission" date="2025-08" db="UniProtKB">
        <authorList>
            <consortium name="RefSeq"/>
        </authorList>
    </citation>
    <scope>IDENTIFICATION</scope>
    <source>
        <tissue evidence="2">Whole body</tissue>
    </source>
</reference>
<dbReference type="OrthoDB" id="6575868at2759"/>
<sequence length="231" mass="26142">MDVVCPEIDRLTSCRTCGAQSLPPFRLCVAAHVACVPCAAYMSRCACGQPFAPGPHCTLDWLARALRHGCKYTAPGPAPSLSRLHCRSRRPHRRYSVRELREHYRTGCALNGFVCPLIGCGHVARVDTIVEHYEAAHGPYERLMSADPLNPNRITFKIRDVSWRTKEFVHKAFNGYFLFITKKSYQNPRNYNLSLSMQNINPSDLLKYTYNATVMSNEVMVTLSLNDSWAE</sequence>
<proteinExistence type="predicted"/>
<evidence type="ECO:0000313" key="2">
    <source>
        <dbReference type="RefSeq" id="XP_025422645.1"/>
    </source>
</evidence>
<evidence type="ECO:0000313" key="1">
    <source>
        <dbReference type="Proteomes" id="UP000694846"/>
    </source>
</evidence>
<dbReference type="AlphaFoldDB" id="A0A8B8GIA1"/>
<gene>
    <name evidence="2" type="primary">LOC112692248</name>
</gene>
<name>A0A8B8GIA1_9HEMI</name>
<accession>A0A8B8GIA1</accession>
<keyword evidence="1" id="KW-1185">Reference proteome</keyword>
<dbReference type="Proteomes" id="UP000694846">
    <property type="component" value="Unplaced"/>
</dbReference>
<organism evidence="1 2">
    <name type="scientific">Sipha flava</name>
    <name type="common">yellow sugarcane aphid</name>
    <dbReference type="NCBI Taxonomy" id="143950"/>
    <lineage>
        <taxon>Eukaryota</taxon>
        <taxon>Metazoa</taxon>
        <taxon>Ecdysozoa</taxon>
        <taxon>Arthropoda</taxon>
        <taxon>Hexapoda</taxon>
        <taxon>Insecta</taxon>
        <taxon>Pterygota</taxon>
        <taxon>Neoptera</taxon>
        <taxon>Paraneoptera</taxon>
        <taxon>Hemiptera</taxon>
        <taxon>Sternorrhyncha</taxon>
        <taxon>Aphidomorpha</taxon>
        <taxon>Aphidoidea</taxon>
        <taxon>Aphididae</taxon>
        <taxon>Sipha</taxon>
    </lineage>
</organism>
<protein>
    <submittedName>
        <fullName evidence="2">Uncharacterized protein LOC112692248</fullName>
    </submittedName>
</protein>